<dbReference type="InterPro" id="IPR055853">
    <property type="entry name" value="DUF7430"/>
</dbReference>
<reference evidence="1" key="1">
    <citation type="submission" date="2017-01" db="EMBL/GenBank/DDBJ databases">
        <title>Complete Genome Sequence of two Novel Multi-drug resistant Klebsiella pneumoniae Phage vB_Kpn_IME260.</title>
        <authorList>
            <person name="Xing S."/>
            <person name="Pan X."/>
            <person name="Sun Q."/>
            <person name="Pei G."/>
            <person name="Mi Z."/>
            <person name="An X."/>
            <person name="Tong Y."/>
        </authorList>
    </citation>
    <scope>NUCLEOTIDE SEQUENCE [LARGE SCALE GENOMIC DNA]</scope>
</reference>
<dbReference type="Proteomes" id="UP000225617">
    <property type="component" value="Segment"/>
</dbReference>
<proteinExistence type="predicted"/>
<organism evidence="1 2">
    <name type="scientific">Klebsiella phage vB_Kpn_IME260</name>
    <dbReference type="NCBI Taxonomy" id="1912318"/>
    <lineage>
        <taxon>Viruses</taxon>
        <taxon>Duplodnaviria</taxon>
        <taxon>Heunggongvirae</taxon>
        <taxon>Uroviricota</taxon>
        <taxon>Caudoviricetes</taxon>
        <taxon>Demerecviridae</taxon>
        <taxon>Sugarlandvirus</taxon>
        <taxon>Sugarlandvirus IME260</taxon>
    </lineage>
</organism>
<name>A0A1L6Z557_9CAUD</name>
<accession>A0A1L6Z557</accession>
<sequence length="69" mass="8174">MNNVFTLNNFRTRKTKVHPVSLATVNKYNANYPEDERRHHAAFKIANEFPNQPLGTKELVSRMKKLHFY</sequence>
<dbReference type="Pfam" id="PF24207">
    <property type="entry name" value="DUF7430"/>
    <property type="match status" value="1"/>
</dbReference>
<dbReference type="OrthoDB" id="34663at10239"/>
<keyword evidence="2" id="KW-1185">Reference proteome</keyword>
<dbReference type="EMBL" id="KX845404">
    <property type="protein sequence ID" value="APT41127.1"/>
    <property type="molecule type" value="Genomic_DNA"/>
</dbReference>
<protein>
    <submittedName>
        <fullName evidence="1">Uncharacterized protein</fullName>
    </submittedName>
</protein>
<evidence type="ECO:0000313" key="2">
    <source>
        <dbReference type="Proteomes" id="UP000225617"/>
    </source>
</evidence>
<evidence type="ECO:0000313" key="1">
    <source>
        <dbReference type="EMBL" id="APT41127.1"/>
    </source>
</evidence>